<evidence type="ECO:0000313" key="2">
    <source>
        <dbReference type="Proteomes" id="UP000318126"/>
    </source>
</evidence>
<dbReference type="RefSeq" id="WP_143562698.1">
    <property type="nucleotide sequence ID" value="NZ_BMPL01000001.1"/>
</dbReference>
<proteinExistence type="predicted"/>
<evidence type="ECO:0000313" key="1">
    <source>
        <dbReference type="EMBL" id="TRY16252.1"/>
    </source>
</evidence>
<dbReference type="Proteomes" id="UP000318126">
    <property type="component" value="Unassembled WGS sequence"/>
</dbReference>
<sequence>MNEEASALVISIAKKFIEYASTAASSWDEAFLRFEGNNEATGLTSIYRFGEKSSYFDYDDELEFDFYSDVEKDFVKLQSLILSDNGKEFCVCLARIDSDYNYKLYYEYEDSKKWFITKMGGESGIPVLD</sequence>
<name>A0A553JUW9_SHEHA</name>
<comment type="caution">
    <text evidence="1">The sequence shown here is derived from an EMBL/GenBank/DDBJ whole genome shotgun (WGS) entry which is preliminary data.</text>
</comment>
<gene>
    <name evidence="1" type="ORF">FN961_01075</name>
</gene>
<accession>A0A553JUW9</accession>
<protein>
    <recommendedName>
        <fullName evidence="3">DUF600 family protein</fullName>
    </recommendedName>
</protein>
<dbReference type="InterPro" id="IPR036170">
    <property type="entry name" value="YezG-like_sf"/>
</dbReference>
<organism evidence="1 2">
    <name type="scientific">Shewanella hanedai</name>
    <name type="common">Alteromonas hanedai</name>
    <dbReference type="NCBI Taxonomy" id="25"/>
    <lineage>
        <taxon>Bacteria</taxon>
        <taxon>Pseudomonadati</taxon>
        <taxon>Pseudomonadota</taxon>
        <taxon>Gammaproteobacteria</taxon>
        <taxon>Alteromonadales</taxon>
        <taxon>Shewanellaceae</taxon>
        <taxon>Shewanella</taxon>
    </lineage>
</organism>
<dbReference type="SUPFAM" id="SSF160424">
    <property type="entry name" value="BH3703-like"/>
    <property type="match status" value="1"/>
</dbReference>
<dbReference type="OrthoDB" id="6065011at2"/>
<dbReference type="EMBL" id="VKGK01000001">
    <property type="protein sequence ID" value="TRY16252.1"/>
    <property type="molecule type" value="Genomic_DNA"/>
</dbReference>
<dbReference type="AlphaFoldDB" id="A0A553JUW9"/>
<reference evidence="2" key="1">
    <citation type="submission" date="2019-07" db="EMBL/GenBank/DDBJ databases">
        <title>Shewanella sp. YLB-08 draft genomic sequence.</title>
        <authorList>
            <person name="Yu L."/>
        </authorList>
    </citation>
    <scope>NUCLEOTIDE SEQUENCE [LARGE SCALE GENOMIC DNA]</scope>
    <source>
        <strain evidence="2">JCM 20706</strain>
    </source>
</reference>
<evidence type="ECO:0008006" key="3">
    <source>
        <dbReference type="Google" id="ProtNLM"/>
    </source>
</evidence>
<keyword evidence="2" id="KW-1185">Reference proteome</keyword>